<dbReference type="Proteomes" id="UP001055811">
    <property type="component" value="Linkage Group LG07"/>
</dbReference>
<organism evidence="1 2">
    <name type="scientific">Cichorium intybus</name>
    <name type="common">Chicory</name>
    <dbReference type="NCBI Taxonomy" id="13427"/>
    <lineage>
        <taxon>Eukaryota</taxon>
        <taxon>Viridiplantae</taxon>
        <taxon>Streptophyta</taxon>
        <taxon>Embryophyta</taxon>
        <taxon>Tracheophyta</taxon>
        <taxon>Spermatophyta</taxon>
        <taxon>Magnoliopsida</taxon>
        <taxon>eudicotyledons</taxon>
        <taxon>Gunneridae</taxon>
        <taxon>Pentapetalae</taxon>
        <taxon>asterids</taxon>
        <taxon>campanulids</taxon>
        <taxon>Asterales</taxon>
        <taxon>Asteraceae</taxon>
        <taxon>Cichorioideae</taxon>
        <taxon>Cichorieae</taxon>
        <taxon>Cichoriinae</taxon>
        <taxon>Cichorium</taxon>
    </lineage>
</organism>
<evidence type="ECO:0000313" key="1">
    <source>
        <dbReference type="EMBL" id="KAI3711113.1"/>
    </source>
</evidence>
<protein>
    <submittedName>
        <fullName evidence="1">Uncharacterized protein</fullName>
    </submittedName>
</protein>
<proteinExistence type="predicted"/>
<name>A0ACB9AN32_CICIN</name>
<evidence type="ECO:0000313" key="2">
    <source>
        <dbReference type="Proteomes" id="UP001055811"/>
    </source>
</evidence>
<dbReference type="EMBL" id="CM042015">
    <property type="protein sequence ID" value="KAI3711113.1"/>
    <property type="molecule type" value="Genomic_DNA"/>
</dbReference>
<accession>A0ACB9AN32</accession>
<keyword evidence="2" id="KW-1185">Reference proteome</keyword>
<reference evidence="2" key="1">
    <citation type="journal article" date="2022" name="Mol. Ecol. Resour.">
        <title>The genomes of chicory, endive, great burdock and yacon provide insights into Asteraceae palaeo-polyploidization history and plant inulin production.</title>
        <authorList>
            <person name="Fan W."/>
            <person name="Wang S."/>
            <person name="Wang H."/>
            <person name="Wang A."/>
            <person name="Jiang F."/>
            <person name="Liu H."/>
            <person name="Zhao H."/>
            <person name="Xu D."/>
            <person name="Zhang Y."/>
        </authorList>
    </citation>
    <scope>NUCLEOTIDE SEQUENCE [LARGE SCALE GENOMIC DNA]</scope>
    <source>
        <strain evidence="2">cv. Punajuju</strain>
    </source>
</reference>
<reference evidence="1 2" key="2">
    <citation type="journal article" date="2022" name="Mol. Ecol. Resour.">
        <title>The genomes of chicory, endive, great burdock and yacon provide insights into Asteraceae paleo-polyploidization history and plant inulin production.</title>
        <authorList>
            <person name="Fan W."/>
            <person name="Wang S."/>
            <person name="Wang H."/>
            <person name="Wang A."/>
            <person name="Jiang F."/>
            <person name="Liu H."/>
            <person name="Zhao H."/>
            <person name="Xu D."/>
            <person name="Zhang Y."/>
        </authorList>
    </citation>
    <scope>NUCLEOTIDE SEQUENCE [LARGE SCALE GENOMIC DNA]</scope>
    <source>
        <strain evidence="2">cv. Punajuju</strain>
        <tissue evidence="1">Leaves</tissue>
    </source>
</reference>
<comment type="caution">
    <text evidence="1">The sequence shown here is derived from an EMBL/GenBank/DDBJ whole genome shotgun (WGS) entry which is preliminary data.</text>
</comment>
<sequence length="116" mass="13114">MQSRFQPAQSTDAAEIDYGWWPDLRLPTRLHQVRASCGLNRTSVSNLPRSRQASPPICLEMDLPSLHSRFLVISGCKEFSPTNNTHCNRRLYIASCLRLSVPVRSCRTQISLSISI</sequence>
<gene>
    <name evidence="1" type="ORF">L2E82_40968</name>
</gene>